<reference evidence="1" key="1">
    <citation type="submission" date="2018-05" db="EMBL/GenBank/DDBJ databases">
        <authorList>
            <person name="Lanie J.A."/>
            <person name="Ng W.-L."/>
            <person name="Kazmierczak K.M."/>
            <person name="Andrzejewski T.M."/>
            <person name="Davidsen T.M."/>
            <person name="Wayne K.J."/>
            <person name="Tettelin H."/>
            <person name="Glass J.I."/>
            <person name="Rusch D."/>
            <person name="Podicherti R."/>
            <person name="Tsui H.-C.T."/>
            <person name="Winkler M.E."/>
        </authorList>
    </citation>
    <scope>NUCLEOTIDE SEQUENCE</scope>
</reference>
<accession>A0A382HNQ5</accession>
<dbReference type="AlphaFoldDB" id="A0A382HNQ5"/>
<protein>
    <submittedName>
        <fullName evidence="1">Uncharacterized protein</fullName>
    </submittedName>
</protein>
<dbReference type="EMBL" id="UINC01062413">
    <property type="protein sequence ID" value="SVB89014.1"/>
    <property type="molecule type" value="Genomic_DNA"/>
</dbReference>
<organism evidence="1">
    <name type="scientific">marine metagenome</name>
    <dbReference type="NCBI Taxonomy" id="408172"/>
    <lineage>
        <taxon>unclassified sequences</taxon>
        <taxon>metagenomes</taxon>
        <taxon>ecological metagenomes</taxon>
    </lineage>
</organism>
<feature type="non-terminal residue" evidence="1">
    <location>
        <position position="29"/>
    </location>
</feature>
<sequence length="29" mass="3206">MRSKLSTMFIALVVLVAFQTPAQARDLVV</sequence>
<name>A0A382HNQ5_9ZZZZ</name>
<evidence type="ECO:0000313" key="1">
    <source>
        <dbReference type="EMBL" id="SVB89014.1"/>
    </source>
</evidence>
<proteinExistence type="predicted"/>
<gene>
    <name evidence="1" type="ORF">METZ01_LOCUS241868</name>
</gene>